<evidence type="ECO:0000259" key="8">
    <source>
        <dbReference type="PROSITE" id="PS51007"/>
    </source>
</evidence>
<comment type="caution">
    <text evidence="9">The sequence shown here is derived from an EMBL/GenBank/DDBJ whole genome shotgun (WGS) entry which is preliminary data.</text>
</comment>
<dbReference type="InterPro" id="IPR009056">
    <property type="entry name" value="Cyt_c-like_dom"/>
</dbReference>
<keyword evidence="10" id="KW-1185">Reference proteome</keyword>
<dbReference type="Proteomes" id="UP001148189">
    <property type="component" value="Unassembled WGS sequence"/>
</dbReference>
<dbReference type="Gene3D" id="1.10.760.10">
    <property type="entry name" value="Cytochrome c-like domain"/>
    <property type="match status" value="2"/>
</dbReference>
<dbReference type="PROSITE" id="PS51007">
    <property type="entry name" value="CYTC"/>
    <property type="match status" value="2"/>
</dbReference>
<organism evidence="9 10">
    <name type="scientific">Pseudomonas shahriarae</name>
    <dbReference type="NCBI Taxonomy" id="2745512"/>
    <lineage>
        <taxon>Bacteria</taxon>
        <taxon>Pseudomonadati</taxon>
        <taxon>Pseudomonadota</taxon>
        <taxon>Gammaproteobacteria</taxon>
        <taxon>Pseudomonadales</taxon>
        <taxon>Pseudomonadaceae</taxon>
        <taxon>Pseudomonas</taxon>
    </lineage>
</organism>
<dbReference type="NCBIfam" id="TIGR03981">
    <property type="entry name" value="SAM_quin_mod"/>
    <property type="match status" value="1"/>
</dbReference>
<accession>A0ABT5NEL0</accession>
<evidence type="ECO:0000256" key="1">
    <source>
        <dbReference type="ARBA" id="ARBA00004196"/>
    </source>
</evidence>
<dbReference type="EMBL" id="JAMDHD010000023">
    <property type="protein sequence ID" value="MDD0986185.1"/>
    <property type="molecule type" value="Genomic_DNA"/>
</dbReference>
<evidence type="ECO:0000256" key="7">
    <source>
        <dbReference type="PROSITE-ProRule" id="PRU00433"/>
    </source>
</evidence>
<feature type="domain" description="Cytochrome c" evidence="8">
    <location>
        <begin position="291"/>
        <end position="438"/>
    </location>
</feature>
<evidence type="ECO:0000256" key="2">
    <source>
        <dbReference type="ARBA" id="ARBA00022617"/>
    </source>
</evidence>
<comment type="subcellular location">
    <subcellularLocation>
        <location evidence="1">Cell envelope</location>
    </subcellularLocation>
</comment>
<evidence type="ECO:0000313" key="9">
    <source>
        <dbReference type="EMBL" id="MDD0986185.1"/>
    </source>
</evidence>
<sequence>MLIAWIDFDMMKWKLLFFIFLSWISHLQASEPDHKDLILRKVLTAYRIEPVTITPTYMGAKEKLGQMLFFDPIMGGPNNTTCATCHVRSKGSVDGLPMAVGIGSSGVGEQRLESPDAFVIPRNVLPFFNRGESSFTALFWDGRVQIGENGSFESPLGNKLPKGFENLLAVAASFPQVEPDEMLGRSVRRGGEKQATYHADLVDKTVDPDNFKERTLNVYSNLVKRLLGTPSASTPMQSEYRKLFQAAYPVTSEFDITHIGNALAAYISLAFQLKPAAWDNYVKGDLSALSQQQKEGAMIFFGKGRCVVCHSGNEFSDFKYHGIAVPQLDVGKHGGYLDYGRAKATGLAIDRFQFRTPPLRNVTRTGPWGHNGLFTTLEEAINHHFNPIPLMFAAQKGRPREAEIAGRLLSYRSPILAEIYPMAPSDVRAVIAFLEALQSDPILSSDEALPKSVPSGMNQFIVE</sequence>
<dbReference type="RefSeq" id="WP_238344544.1">
    <property type="nucleotide sequence ID" value="NZ_JAMDHD010000023.1"/>
</dbReference>
<evidence type="ECO:0000256" key="4">
    <source>
        <dbReference type="ARBA" id="ARBA00022729"/>
    </source>
</evidence>
<name>A0ABT5NEL0_9PSED</name>
<evidence type="ECO:0000313" key="10">
    <source>
        <dbReference type="Proteomes" id="UP001148189"/>
    </source>
</evidence>
<keyword evidence="3 7" id="KW-0479">Metal-binding</keyword>
<dbReference type="PANTHER" id="PTHR30600">
    <property type="entry name" value="CYTOCHROME C PEROXIDASE-RELATED"/>
    <property type="match status" value="1"/>
</dbReference>
<dbReference type="PANTHER" id="PTHR30600:SF10">
    <property type="entry name" value="BLL6722 PROTEIN"/>
    <property type="match status" value="1"/>
</dbReference>
<proteinExistence type="predicted"/>
<feature type="domain" description="Cytochrome c" evidence="8">
    <location>
        <begin position="60"/>
        <end position="175"/>
    </location>
</feature>
<keyword evidence="2 7" id="KW-0349">Heme</keyword>
<dbReference type="InterPro" id="IPR004852">
    <property type="entry name" value="Di-haem_cyt_c_peroxidsae"/>
</dbReference>
<protein>
    <submittedName>
        <fullName evidence="9">His-Xaa-Ser system-associated MauG-like protein</fullName>
    </submittedName>
</protein>
<evidence type="ECO:0000256" key="3">
    <source>
        <dbReference type="ARBA" id="ARBA00022723"/>
    </source>
</evidence>
<evidence type="ECO:0000256" key="6">
    <source>
        <dbReference type="ARBA" id="ARBA00023004"/>
    </source>
</evidence>
<evidence type="ECO:0000256" key="5">
    <source>
        <dbReference type="ARBA" id="ARBA00023002"/>
    </source>
</evidence>
<keyword evidence="4" id="KW-0732">Signal</keyword>
<reference evidence="9" key="1">
    <citation type="submission" date="2022-05" db="EMBL/GenBank/DDBJ databases">
        <title>Novel Pseudomonas spp. Isolated from a Rainbow Trout Aquaculture Facility.</title>
        <authorList>
            <person name="Testerman T."/>
            <person name="Graf J."/>
        </authorList>
    </citation>
    <scope>NUCLEOTIDE SEQUENCE</scope>
    <source>
        <strain evidence="9">ID1050</strain>
    </source>
</reference>
<keyword evidence="5" id="KW-0560">Oxidoreductase</keyword>
<dbReference type="Pfam" id="PF03150">
    <property type="entry name" value="CCP_MauG"/>
    <property type="match status" value="1"/>
</dbReference>
<dbReference type="InterPro" id="IPR051395">
    <property type="entry name" value="Cytochrome_c_Peroxidase/MauG"/>
</dbReference>
<keyword evidence="6 7" id="KW-0408">Iron</keyword>
<dbReference type="InterPro" id="IPR023893">
    <property type="entry name" value="MauG-like"/>
</dbReference>
<dbReference type="InterPro" id="IPR036909">
    <property type="entry name" value="Cyt_c-like_dom_sf"/>
</dbReference>
<gene>
    <name evidence="9" type="ORF">M5G21_14600</name>
</gene>
<dbReference type="SUPFAM" id="SSF46626">
    <property type="entry name" value="Cytochrome c"/>
    <property type="match status" value="2"/>
</dbReference>